<dbReference type="FunFam" id="1.10.287.130:FF:000002">
    <property type="entry name" value="Two-component osmosensing histidine kinase"/>
    <property type="match status" value="1"/>
</dbReference>
<comment type="subunit">
    <text evidence="15">At low DSF concentrations, interacts with RpfF.</text>
</comment>
<dbReference type="PROSITE" id="PS50113">
    <property type="entry name" value="PAC"/>
    <property type="match status" value="1"/>
</dbReference>
<evidence type="ECO:0000256" key="9">
    <source>
        <dbReference type="ARBA" id="ARBA00022777"/>
    </source>
</evidence>
<evidence type="ECO:0000256" key="6">
    <source>
        <dbReference type="ARBA" id="ARBA00022679"/>
    </source>
</evidence>
<dbReference type="SUPFAM" id="SSF55874">
    <property type="entry name" value="ATPase domain of HSP90 chaperone/DNA topoisomerase II/histidine kinase"/>
    <property type="match status" value="1"/>
</dbReference>
<comment type="caution">
    <text evidence="26">The sequence shown here is derived from an EMBL/GenBank/DDBJ whole genome shotgun (WGS) entry which is preliminary data.</text>
</comment>
<dbReference type="CDD" id="cd00130">
    <property type="entry name" value="PAS"/>
    <property type="match status" value="1"/>
</dbReference>
<dbReference type="PANTHER" id="PTHR45339">
    <property type="entry name" value="HYBRID SIGNAL TRANSDUCTION HISTIDINE KINASE J"/>
    <property type="match status" value="1"/>
</dbReference>
<protein>
    <recommendedName>
        <fullName evidence="16">Sensory/regulatory protein RpfC</fullName>
        <ecNumber evidence="3">2.7.13.3</ecNumber>
    </recommendedName>
    <alternativeName>
        <fullName evidence="17">Virulence sensor protein BvgS</fullName>
    </alternativeName>
</protein>
<evidence type="ECO:0000256" key="17">
    <source>
        <dbReference type="ARBA" id="ARBA00070152"/>
    </source>
</evidence>
<dbReference type="InterPro" id="IPR005467">
    <property type="entry name" value="His_kinase_dom"/>
</dbReference>
<dbReference type="InterPro" id="IPR036097">
    <property type="entry name" value="HisK_dim/P_sf"/>
</dbReference>
<keyword evidence="12" id="KW-0902">Two-component regulatory system</keyword>
<evidence type="ECO:0000256" key="2">
    <source>
        <dbReference type="ARBA" id="ARBA00004651"/>
    </source>
</evidence>
<name>A0A084XUU8_9PROT</name>
<evidence type="ECO:0000256" key="13">
    <source>
        <dbReference type="ARBA" id="ARBA00023136"/>
    </source>
</evidence>
<evidence type="ECO:0000259" key="22">
    <source>
        <dbReference type="PROSITE" id="PS50110"/>
    </source>
</evidence>
<keyword evidence="9" id="KW-0418">Kinase</keyword>
<evidence type="ECO:0000256" key="12">
    <source>
        <dbReference type="ARBA" id="ARBA00023012"/>
    </source>
</evidence>
<dbReference type="NCBIfam" id="TIGR00229">
    <property type="entry name" value="sensory_box"/>
    <property type="match status" value="1"/>
</dbReference>
<evidence type="ECO:0000256" key="15">
    <source>
        <dbReference type="ARBA" id="ARBA00064003"/>
    </source>
</evidence>
<dbReference type="RefSeq" id="WP_273704102.1">
    <property type="nucleotide sequence ID" value="NZ_JDSS02000045.1"/>
</dbReference>
<sequence length="976" mass="105647">MTEGIDPRLRRLLSALTGAVALLVFVVPPLGYFLIGWEGLAQRLETAASAQAVLLGRTIARNPGVWRYTAERLTDSIDEIVGEHPEWAVTIRDLQGVELAAIPARPVPPIRERTRAVVLSGEPVATVTVQASAAPIVRDSAFIMIGSGLLAFLLFVPLRRMPLEALRRAQDAVADSEARFRDFTDSASDWFWEMDADLRFSYFSPNTDRVLNVDSASFIGRRRPDLAIPEMVEPAVWAAHLDDLAHHRPFRDFEYVLRGVDGEPRWIRISAKPVFAADGGFCGYRGIGLEITPAKKKELAERVNKENAERKYAIARVLQGVDRPLDERLDEALGILRQAMPGRAAAGAGLLARDAVTGALQPMCLSAGWRLPATLESRYAHPQPGAGIAFLESGGDLPGGYAVPLLHGGADLGVIFLAGEPQTGNPEFLHFLGQIGELFALALANAAAARLLEEAKEHALAASRAKSEFLANMSHEIRTPMNGVMGMTHLLLDTELDPTQRSYAETVMKSADSLLQIINDILDFSKVEAGKMEIEEIDFSVRAVVSEVMDLLRYRAEEKGLQFGWQVAADVPDRLSGDPGRLRQILVNLLGNAIKFTRRGEVDVSVTLAPASPADKPRLRFAVRDTGMGIAPEKRGDLFQSFSQLDSSTTRRFGGTGLGLAICQRLVSLMGGEIGVDSAVGVGSTFWFVVDFLPAFAPLPARPDAAPEPGATRLEASQMAGKRVLVVEDNSFNQLVALALLDHLGVAADAVANGFEAIEALQRIDYDLVLMDCQMPELDGYEATVRIRAGAAGEARRTIPIIAMTANAIKGDRERSIEAGMNDYLTKPVETARLVAVLRHWLGAPAATEPAVATTPAGSAYRPHLLLETLSGNQEAVNRILQMYCDQVPGALKEFGDALAAADAPTSRRIVHTMKSGARAVGLEALGTLAQEIEDLCANGDLVAATARLPALTREVEAQLPLLLNYINDDHKRQRC</sequence>
<dbReference type="InterPro" id="IPR036890">
    <property type="entry name" value="HATPase_C_sf"/>
</dbReference>
<evidence type="ECO:0000256" key="14">
    <source>
        <dbReference type="ARBA" id="ARBA00058004"/>
    </source>
</evidence>
<keyword evidence="4" id="KW-1003">Cell membrane</keyword>
<dbReference type="Gene3D" id="3.30.450.20">
    <property type="entry name" value="PAS domain"/>
    <property type="match status" value="1"/>
</dbReference>
<dbReference type="AlphaFoldDB" id="A0A084XUU8"/>
<dbReference type="InterPro" id="IPR013656">
    <property type="entry name" value="PAS_4"/>
</dbReference>
<dbReference type="Pfam" id="PF00072">
    <property type="entry name" value="Response_reg"/>
    <property type="match status" value="1"/>
</dbReference>
<evidence type="ECO:0000256" key="20">
    <source>
        <dbReference type="SAM" id="Phobius"/>
    </source>
</evidence>
<comment type="function">
    <text evidence="14">Member of the two-component regulatory system BvgS/BvgA. Phosphorylates BvgA via a four-step phosphorelay in response to environmental signals.</text>
</comment>
<dbReference type="Proteomes" id="UP000019812">
    <property type="component" value="Unassembled WGS sequence"/>
</dbReference>
<keyword evidence="13 20" id="KW-0472">Membrane</keyword>
<dbReference type="GO" id="GO:0000155">
    <property type="term" value="F:phosphorelay sensor kinase activity"/>
    <property type="evidence" value="ECO:0007669"/>
    <property type="project" value="InterPro"/>
</dbReference>
<organism evidence="26 27">
    <name type="scientific">Candidatus Accumulibacter vicinus</name>
    <dbReference type="NCBI Taxonomy" id="2954382"/>
    <lineage>
        <taxon>Bacteria</taxon>
        <taxon>Pseudomonadati</taxon>
        <taxon>Pseudomonadota</taxon>
        <taxon>Betaproteobacteria</taxon>
        <taxon>Candidatus Accumulibacter</taxon>
    </lineage>
</organism>
<comment type="subcellular location">
    <subcellularLocation>
        <location evidence="2">Cell membrane</location>
        <topology evidence="2">Multi-pass membrane protein</topology>
    </subcellularLocation>
</comment>
<dbReference type="InterPro" id="IPR001610">
    <property type="entry name" value="PAC"/>
</dbReference>
<feature type="domain" description="PAC" evidence="24">
    <location>
        <begin position="251"/>
        <end position="303"/>
    </location>
</feature>
<dbReference type="STRING" id="1457154.CAPSK01_004403"/>
<dbReference type="PROSITE" id="PS50894">
    <property type="entry name" value="HPT"/>
    <property type="match status" value="1"/>
</dbReference>
<dbReference type="EMBL" id="JDSS02000045">
    <property type="protein sequence ID" value="KFB66242.1"/>
    <property type="molecule type" value="Genomic_DNA"/>
</dbReference>
<evidence type="ECO:0000259" key="24">
    <source>
        <dbReference type="PROSITE" id="PS50113"/>
    </source>
</evidence>
<dbReference type="SUPFAM" id="SSF52172">
    <property type="entry name" value="CheY-like"/>
    <property type="match status" value="1"/>
</dbReference>
<dbReference type="InterPro" id="IPR001789">
    <property type="entry name" value="Sig_transdc_resp-reg_receiver"/>
</dbReference>
<dbReference type="PANTHER" id="PTHR45339:SF1">
    <property type="entry name" value="HYBRID SIGNAL TRANSDUCTION HISTIDINE KINASE J"/>
    <property type="match status" value="1"/>
</dbReference>
<dbReference type="PROSITE" id="PS50112">
    <property type="entry name" value="PAS"/>
    <property type="match status" value="1"/>
</dbReference>
<dbReference type="Pfam" id="PF00512">
    <property type="entry name" value="HisKA"/>
    <property type="match status" value="1"/>
</dbReference>
<dbReference type="Pfam" id="PF08448">
    <property type="entry name" value="PAS_4"/>
    <property type="match status" value="1"/>
</dbReference>
<dbReference type="CDD" id="cd16922">
    <property type="entry name" value="HATPase_EvgS-ArcB-TorS-like"/>
    <property type="match status" value="1"/>
</dbReference>
<evidence type="ECO:0000256" key="4">
    <source>
        <dbReference type="ARBA" id="ARBA00022475"/>
    </source>
</evidence>
<dbReference type="SMART" id="SM00388">
    <property type="entry name" value="HisKA"/>
    <property type="match status" value="1"/>
</dbReference>
<feature type="modified residue" description="4-aspartylphosphate" evidence="19">
    <location>
        <position position="772"/>
    </location>
</feature>
<dbReference type="EC" id="2.7.13.3" evidence="3"/>
<evidence type="ECO:0000256" key="3">
    <source>
        <dbReference type="ARBA" id="ARBA00012438"/>
    </source>
</evidence>
<evidence type="ECO:0000259" key="25">
    <source>
        <dbReference type="PROSITE" id="PS50894"/>
    </source>
</evidence>
<evidence type="ECO:0000256" key="11">
    <source>
        <dbReference type="ARBA" id="ARBA00022989"/>
    </source>
</evidence>
<dbReference type="InterPro" id="IPR004358">
    <property type="entry name" value="Sig_transdc_His_kin-like_C"/>
</dbReference>
<keyword evidence="10" id="KW-0067">ATP-binding</keyword>
<dbReference type="InterPro" id="IPR011006">
    <property type="entry name" value="CheY-like_superfamily"/>
</dbReference>
<keyword evidence="7 20" id="KW-0812">Transmembrane</keyword>
<dbReference type="Gene3D" id="1.10.287.130">
    <property type="match status" value="1"/>
</dbReference>
<feature type="domain" description="PAS" evidence="23">
    <location>
        <begin position="176"/>
        <end position="234"/>
    </location>
</feature>
<dbReference type="Gene3D" id="1.20.120.160">
    <property type="entry name" value="HPT domain"/>
    <property type="match status" value="1"/>
</dbReference>
<dbReference type="SUPFAM" id="SSF55785">
    <property type="entry name" value="PYP-like sensor domain (PAS domain)"/>
    <property type="match status" value="1"/>
</dbReference>
<evidence type="ECO:0000256" key="8">
    <source>
        <dbReference type="ARBA" id="ARBA00022741"/>
    </source>
</evidence>
<dbReference type="SMART" id="SM00086">
    <property type="entry name" value="PAC"/>
    <property type="match status" value="1"/>
</dbReference>
<evidence type="ECO:0000259" key="23">
    <source>
        <dbReference type="PROSITE" id="PS50112"/>
    </source>
</evidence>
<evidence type="ECO:0000256" key="10">
    <source>
        <dbReference type="ARBA" id="ARBA00022840"/>
    </source>
</evidence>
<dbReference type="GO" id="GO:0005524">
    <property type="term" value="F:ATP binding"/>
    <property type="evidence" value="ECO:0007669"/>
    <property type="project" value="UniProtKB-KW"/>
</dbReference>
<feature type="domain" description="Response regulatory" evidence="22">
    <location>
        <begin position="723"/>
        <end position="842"/>
    </location>
</feature>
<dbReference type="PROSITE" id="PS50110">
    <property type="entry name" value="RESPONSE_REGULATORY"/>
    <property type="match status" value="1"/>
</dbReference>
<evidence type="ECO:0000256" key="7">
    <source>
        <dbReference type="ARBA" id="ARBA00022692"/>
    </source>
</evidence>
<reference evidence="26 27" key="1">
    <citation type="submission" date="2014-07" db="EMBL/GenBank/DDBJ databases">
        <title>Expanding our view of genomic diversity in Candidatus Accumulibacter clades.</title>
        <authorList>
            <person name="Skennerton C.T."/>
            <person name="Barr J.J."/>
            <person name="Slater F.R."/>
            <person name="Bond P.L."/>
            <person name="Tyson G.W."/>
        </authorList>
    </citation>
    <scope>NUCLEOTIDE SEQUENCE [LARGE SCALE GENOMIC DNA]</scope>
    <source>
        <strain evidence="27">SK-01</strain>
    </source>
</reference>
<dbReference type="PRINTS" id="PR00344">
    <property type="entry name" value="BCTRLSENSOR"/>
</dbReference>
<feature type="modified residue" description="Phosphohistidine" evidence="18">
    <location>
        <position position="912"/>
    </location>
</feature>
<feature type="transmembrane region" description="Helical" evidence="20">
    <location>
        <begin position="12"/>
        <end position="35"/>
    </location>
</feature>
<dbReference type="InterPro" id="IPR003661">
    <property type="entry name" value="HisK_dim/P_dom"/>
</dbReference>
<keyword evidence="6 26" id="KW-0808">Transferase</keyword>
<dbReference type="CDD" id="cd17546">
    <property type="entry name" value="REC_hyHK_CKI1_RcsC-like"/>
    <property type="match status" value="1"/>
</dbReference>
<dbReference type="GO" id="GO:0005886">
    <property type="term" value="C:plasma membrane"/>
    <property type="evidence" value="ECO:0007669"/>
    <property type="project" value="UniProtKB-SubCell"/>
</dbReference>
<evidence type="ECO:0000256" key="16">
    <source>
        <dbReference type="ARBA" id="ARBA00068150"/>
    </source>
</evidence>
<evidence type="ECO:0000313" key="27">
    <source>
        <dbReference type="Proteomes" id="UP000019812"/>
    </source>
</evidence>
<dbReference type="PROSITE" id="PS50109">
    <property type="entry name" value="HIS_KIN"/>
    <property type="match status" value="1"/>
</dbReference>
<dbReference type="Gene3D" id="3.30.565.10">
    <property type="entry name" value="Histidine kinase-like ATPase, C-terminal domain"/>
    <property type="match status" value="1"/>
</dbReference>
<dbReference type="InterPro" id="IPR035965">
    <property type="entry name" value="PAS-like_dom_sf"/>
</dbReference>
<proteinExistence type="predicted"/>
<dbReference type="Gene3D" id="3.40.50.2300">
    <property type="match status" value="1"/>
</dbReference>
<dbReference type="SMART" id="SM00073">
    <property type="entry name" value="HPT"/>
    <property type="match status" value="1"/>
</dbReference>
<dbReference type="Pfam" id="PF02518">
    <property type="entry name" value="HATPase_c"/>
    <property type="match status" value="1"/>
</dbReference>
<feature type="domain" description="Histidine kinase" evidence="21">
    <location>
        <begin position="472"/>
        <end position="694"/>
    </location>
</feature>
<evidence type="ECO:0000256" key="19">
    <source>
        <dbReference type="PROSITE-ProRule" id="PRU00169"/>
    </source>
</evidence>
<evidence type="ECO:0000256" key="1">
    <source>
        <dbReference type="ARBA" id="ARBA00000085"/>
    </source>
</evidence>
<dbReference type="CDD" id="cd00082">
    <property type="entry name" value="HisKA"/>
    <property type="match status" value="1"/>
</dbReference>
<dbReference type="SMART" id="SM00387">
    <property type="entry name" value="HATPase_c"/>
    <property type="match status" value="1"/>
</dbReference>
<keyword evidence="11 20" id="KW-1133">Transmembrane helix</keyword>
<evidence type="ECO:0000256" key="18">
    <source>
        <dbReference type="PROSITE-ProRule" id="PRU00110"/>
    </source>
</evidence>
<accession>A0A084XUU8</accession>
<dbReference type="InterPro" id="IPR003594">
    <property type="entry name" value="HATPase_dom"/>
</dbReference>
<dbReference type="SMART" id="SM00448">
    <property type="entry name" value="REC"/>
    <property type="match status" value="1"/>
</dbReference>
<keyword evidence="5 19" id="KW-0597">Phosphoprotein</keyword>
<dbReference type="Pfam" id="PF01627">
    <property type="entry name" value="Hpt"/>
    <property type="match status" value="1"/>
</dbReference>
<evidence type="ECO:0000313" key="26">
    <source>
        <dbReference type="EMBL" id="KFB66242.1"/>
    </source>
</evidence>
<dbReference type="SUPFAM" id="SSF47226">
    <property type="entry name" value="Histidine-containing phosphotransfer domain, HPT domain"/>
    <property type="match status" value="1"/>
</dbReference>
<dbReference type="SUPFAM" id="SSF47384">
    <property type="entry name" value="Homodimeric domain of signal transducing histidine kinase"/>
    <property type="match status" value="1"/>
</dbReference>
<dbReference type="InterPro" id="IPR000700">
    <property type="entry name" value="PAS-assoc_C"/>
</dbReference>
<keyword evidence="8" id="KW-0547">Nucleotide-binding</keyword>
<feature type="domain" description="HPt" evidence="25">
    <location>
        <begin position="873"/>
        <end position="976"/>
    </location>
</feature>
<dbReference type="FunFam" id="3.30.565.10:FF:000010">
    <property type="entry name" value="Sensor histidine kinase RcsC"/>
    <property type="match status" value="1"/>
</dbReference>
<gene>
    <name evidence="26" type="primary">rpfC_3</name>
    <name evidence="26" type="ORF">CAPSK01_004403</name>
</gene>
<dbReference type="InterPro" id="IPR036641">
    <property type="entry name" value="HPT_dom_sf"/>
</dbReference>
<dbReference type="InterPro" id="IPR008207">
    <property type="entry name" value="Sig_transdc_His_kin_Hpt_dom"/>
</dbReference>
<evidence type="ECO:0000259" key="21">
    <source>
        <dbReference type="PROSITE" id="PS50109"/>
    </source>
</evidence>
<dbReference type="InterPro" id="IPR000014">
    <property type="entry name" value="PAS"/>
</dbReference>
<evidence type="ECO:0000256" key="5">
    <source>
        <dbReference type="ARBA" id="ARBA00022553"/>
    </source>
</evidence>
<comment type="catalytic activity">
    <reaction evidence="1">
        <text>ATP + protein L-histidine = ADP + protein N-phospho-L-histidine.</text>
        <dbReference type="EC" id="2.7.13.3"/>
    </reaction>
</comment>